<feature type="compositionally biased region" description="Acidic residues" evidence="1">
    <location>
        <begin position="248"/>
        <end position="277"/>
    </location>
</feature>
<dbReference type="CDD" id="cd13170">
    <property type="entry name" value="RanBD_NUP50"/>
    <property type="match status" value="1"/>
</dbReference>
<feature type="domain" description="RanBD1" evidence="2">
    <location>
        <begin position="404"/>
        <end position="477"/>
    </location>
</feature>
<reference evidence="4" key="1">
    <citation type="journal article" date="2018" name="Nat. Microbiol.">
        <title>Leveraging single-cell genomics to expand the fungal tree of life.</title>
        <authorList>
            <person name="Ahrendt S.R."/>
            <person name="Quandt C.A."/>
            <person name="Ciobanu D."/>
            <person name="Clum A."/>
            <person name="Salamov A."/>
            <person name="Andreopoulos B."/>
            <person name="Cheng J.F."/>
            <person name="Woyke T."/>
            <person name="Pelin A."/>
            <person name="Henrissat B."/>
            <person name="Reynolds N.K."/>
            <person name="Benny G.L."/>
            <person name="Smith M.E."/>
            <person name="James T.Y."/>
            <person name="Grigoriev I.V."/>
        </authorList>
    </citation>
    <scope>NUCLEOTIDE SEQUENCE [LARGE SCALE GENOMIC DNA]</scope>
</reference>
<dbReference type="PANTHER" id="PTHR38697:SF1">
    <property type="entry name" value="NUCLEAR PORE COMPLEX PROTEIN SIMILAR TO S. CEREVISIAE NUP2 (EUROFUNG)"/>
    <property type="match status" value="1"/>
</dbReference>
<keyword evidence="4" id="KW-1185">Reference proteome</keyword>
<organism evidence="3 4">
    <name type="scientific">Piptocephalis cylindrospora</name>
    <dbReference type="NCBI Taxonomy" id="1907219"/>
    <lineage>
        <taxon>Eukaryota</taxon>
        <taxon>Fungi</taxon>
        <taxon>Fungi incertae sedis</taxon>
        <taxon>Zoopagomycota</taxon>
        <taxon>Zoopagomycotina</taxon>
        <taxon>Zoopagomycetes</taxon>
        <taxon>Zoopagales</taxon>
        <taxon>Piptocephalidaceae</taxon>
        <taxon>Piptocephalis</taxon>
    </lineage>
</organism>
<feature type="region of interest" description="Disordered" evidence="1">
    <location>
        <begin position="382"/>
        <end position="428"/>
    </location>
</feature>
<dbReference type="Gene3D" id="2.30.29.30">
    <property type="entry name" value="Pleckstrin-homology domain (PH domain)/Phosphotyrosine-binding domain (PTB)"/>
    <property type="match status" value="1"/>
</dbReference>
<gene>
    <name evidence="3" type="ORF">BJ684DRAFT_16680</name>
</gene>
<dbReference type="EMBL" id="KZ988174">
    <property type="protein sequence ID" value="RKP12881.1"/>
    <property type="molecule type" value="Genomic_DNA"/>
</dbReference>
<feature type="compositionally biased region" description="Low complexity" evidence="1">
    <location>
        <begin position="115"/>
        <end position="132"/>
    </location>
</feature>
<dbReference type="InterPro" id="IPR053074">
    <property type="entry name" value="NPC_Nucleoporin"/>
</dbReference>
<proteinExistence type="predicted"/>
<dbReference type="InterPro" id="IPR011993">
    <property type="entry name" value="PH-like_dom_sf"/>
</dbReference>
<protein>
    <recommendedName>
        <fullName evidence="2">RanBD1 domain-containing protein</fullName>
    </recommendedName>
</protein>
<dbReference type="OrthoDB" id="185618at2759"/>
<dbReference type="Proteomes" id="UP000267251">
    <property type="component" value="Unassembled WGS sequence"/>
</dbReference>
<dbReference type="PROSITE" id="PS50196">
    <property type="entry name" value="RANBD1"/>
    <property type="match status" value="1"/>
</dbReference>
<sequence length="540" mass="57611">MSQFQKTMEAMDSETPQASRWNFEMEVDAGEREDLRLKRRLDDYYDKQRELNTLVLEHIQDSMKQSEQCNFSHLHDEYQSRLEDLRSEYADALSWMEMVRKMKALVSSNRASLTSSISSDSSSFSMQPFSSSIGARKEGGSLGSAQSLTTPGLVPSTKKVVGSSVSSGFSASPFLKAATGKSSSMANMVGSTTEAASPFSSLSQAFTPAGSPFPSSGMRSSSSVTSSSSFSSFGSNASSSSAPVTITLDDDDDENEDEDTEEQIEEIEDEDEDEDDTGISLGPILSPPSPKKESSELAISGSKKEQSRPNPFSFLMDHPPSSSSSPSLSSTTSLNSGPSTPSSKPPTSNDNASAISLAPTSTPFTAFGLSMQSAPSLFLSSSTSSLVSSSPSASSSASVADNKQDEPSDAVQDEQTTNEAIMSGEGEEGEKTLLQMRTKLFTKTKEGWETLGVGIFKVKEEMEGDQGKRRMLCRTDGGKVILNSRFASGVTIMHTPGQKDIRTLAQVGSDGSLTMILIRVKSLSEAEELAGTLKESSSSA</sequence>
<evidence type="ECO:0000259" key="2">
    <source>
        <dbReference type="PROSITE" id="PS50196"/>
    </source>
</evidence>
<feature type="region of interest" description="Disordered" evidence="1">
    <location>
        <begin position="115"/>
        <end position="156"/>
    </location>
</feature>
<feature type="compositionally biased region" description="Low complexity" evidence="1">
    <location>
        <begin position="210"/>
        <end position="243"/>
    </location>
</feature>
<feature type="compositionally biased region" description="Low complexity" evidence="1">
    <location>
        <begin position="319"/>
        <end position="348"/>
    </location>
</feature>
<dbReference type="SUPFAM" id="SSF50729">
    <property type="entry name" value="PH domain-like"/>
    <property type="match status" value="1"/>
</dbReference>
<dbReference type="PANTHER" id="PTHR38697">
    <property type="entry name" value="NUCLEAR PORE COMPLEX PROTEIN SIMILAR TO S. CEREVISIAE NUP2 (EUROFUNG)"/>
    <property type="match status" value="1"/>
</dbReference>
<feature type="region of interest" description="Disordered" evidence="1">
    <location>
        <begin position="209"/>
        <end position="357"/>
    </location>
</feature>
<dbReference type="InterPro" id="IPR000156">
    <property type="entry name" value="Ran_bind_dom"/>
</dbReference>
<dbReference type="SMART" id="SM00160">
    <property type="entry name" value="RanBD"/>
    <property type="match status" value="1"/>
</dbReference>
<accession>A0A4P9Y426</accession>
<name>A0A4P9Y426_9FUNG</name>
<dbReference type="Pfam" id="PF00638">
    <property type="entry name" value="Ran_BP1"/>
    <property type="match status" value="1"/>
</dbReference>
<evidence type="ECO:0000313" key="4">
    <source>
        <dbReference type="Proteomes" id="UP000267251"/>
    </source>
</evidence>
<evidence type="ECO:0000256" key="1">
    <source>
        <dbReference type="SAM" id="MobiDB-lite"/>
    </source>
</evidence>
<feature type="compositionally biased region" description="Low complexity" evidence="1">
    <location>
        <begin position="382"/>
        <end position="400"/>
    </location>
</feature>
<dbReference type="AlphaFoldDB" id="A0A4P9Y426"/>
<evidence type="ECO:0000313" key="3">
    <source>
        <dbReference type="EMBL" id="RKP12881.1"/>
    </source>
</evidence>